<keyword evidence="8" id="KW-0732">Signal</keyword>
<dbReference type="GO" id="GO:0042597">
    <property type="term" value="C:periplasmic space"/>
    <property type="evidence" value="ECO:0007669"/>
    <property type="project" value="InterPro"/>
</dbReference>
<feature type="binding site" description="covalent" evidence="7">
    <location>
        <position position="142"/>
    </location>
    <ligand>
        <name>heme c</name>
        <dbReference type="ChEBI" id="CHEBI:61717"/>
    </ligand>
</feature>
<keyword evidence="5 6" id="KW-0408">Iron</keyword>
<comment type="caution">
    <text evidence="9">The sequence shown here is derived from an EMBL/GenBank/DDBJ whole genome shotgun (WGS) entry which is preliminary data.</text>
</comment>
<evidence type="ECO:0000313" key="10">
    <source>
        <dbReference type="Proteomes" id="UP000243507"/>
    </source>
</evidence>
<evidence type="ECO:0000256" key="4">
    <source>
        <dbReference type="ARBA" id="ARBA00022982"/>
    </source>
</evidence>
<accession>A0A2A4CMU3</accession>
<feature type="binding site" description="covalent" evidence="7">
    <location>
        <position position="145"/>
    </location>
    <ligand>
        <name>heme c</name>
        <dbReference type="ChEBI" id="CHEBI:61717"/>
    </ligand>
</feature>
<protein>
    <submittedName>
        <fullName evidence="9">Cytochrome C</fullName>
    </submittedName>
</protein>
<dbReference type="RefSeq" id="WP_096434416.1">
    <property type="nucleotide sequence ID" value="NZ_NTJD01000012.1"/>
</dbReference>
<dbReference type="InterPro" id="IPR010980">
    <property type="entry name" value="Cyt_c/b562"/>
</dbReference>
<dbReference type="PROSITE" id="PS51009">
    <property type="entry name" value="CYTCII"/>
    <property type="match status" value="1"/>
</dbReference>
<name>A0A2A4CMU3_9RHOB</name>
<dbReference type="Gene3D" id="1.20.120.10">
    <property type="entry name" value="Cytochrome c/b562"/>
    <property type="match status" value="1"/>
</dbReference>
<keyword evidence="3 6" id="KW-0479">Metal-binding</keyword>
<keyword evidence="4" id="KW-0249">Electron transport</keyword>
<dbReference type="GO" id="GO:0022900">
    <property type="term" value="P:electron transport chain"/>
    <property type="evidence" value="ECO:0007669"/>
    <property type="project" value="InterPro"/>
</dbReference>
<dbReference type="InterPro" id="IPR002321">
    <property type="entry name" value="Cyt_c_II"/>
</dbReference>
<comment type="PTM">
    <text evidence="7">Binds 1 heme group per subunit.</text>
</comment>
<proteinExistence type="predicted"/>
<dbReference type="EMBL" id="NTJD01000012">
    <property type="protein sequence ID" value="PCD75588.1"/>
    <property type="molecule type" value="Genomic_DNA"/>
</dbReference>
<evidence type="ECO:0000256" key="1">
    <source>
        <dbReference type="ARBA" id="ARBA00022448"/>
    </source>
</evidence>
<dbReference type="InterPro" id="IPR012127">
    <property type="entry name" value="Cyt_c_prime"/>
</dbReference>
<dbReference type="GO" id="GO:0009055">
    <property type="term" value="F:electron transfer activity"/>
    <property type="evidence" value="ECO:0007669"/>
    <property type="project" value="InterPro"/>
</dbReference>
<sequence length="154" mass="16031">MRKLLTAALTTAFVLPAVAAMAAPPEDVVKARQGYYSLLGLEMDGLAAMAKGEVPYDAEAAKAHAANLQVMTTYSPAGLYAPGTSKADMPGKTRALPEIWENFPKVGEKGAAFREAVGELASVAGDGLDALRPAVGKLGGTCKSCHDDFRATDF</sequence>
<dbReference type="AlphaFoldDB" id="A0A2A4CMU3"/>
<feature type="chain" id="PRO_5012539750" evidence="8">
    <location>
        <begin position="23"/>
        <end position="154"/>
    </location>
</feature>
<feature type="binding site" description="axial binding residue" evidence="6">
    <location>
        <position position="146"/>
    </location>
    <ligand>
        <name>heme c</name>
        <dbReference type="ChEBI" id="CHEBI:61717"/>
    </ligand>
    <ligandPart>
        <name>Fe</name>
        <dbReference type="ChEBI" id="CHEBI:18248"/>
    </ligandPart>
</feature>
<dbReference type="OrthoDB" id="7596534at2"/>
<gene>
    <name evidence="9" type="ORF">CLN94_13180</name>
</gene>
<keyword evidence="1" id="KW-0813">Transport</keyword>
<dbReference type="Proteomes" id="UP000243507">
    <property type="component" value="Unassembled WGS sequence"/>
</dbReference>
<evidence type="ECO:0000256" key="5">
    <source>
        <dbReference type="ARBA" id="ARBA00023004"/>
    </source>
</evidence>
<evidence type="ECO:0000313" key="9">
    <source>
        <dbReference type="EMBL" id="PCD75588.1"/>
    </source>
</evidence>
<dbReference type="Pfam" id="PF01322">
    <property type="entry name" value="Cytochrom_C_2"/>
    <property type="match status" value="1"/>
</dbReference>
<keyword evidence="2 7" id="KW-0349">Heme</keyword>
<evidence type="ECO:0000256" key="3">
    <source>
        <dbReference type="ARBA" id="ARBA00022723"/>
    </source>
</evidence>
<evidence type="ECO:0000256" key="8">
    <source>
        <dbReference type="SAM" id="SignalP"/>
    </source>
</evidence>
<evidence type="ECO:0000256" key="7">
    <source>
        <dbReference type="PIRSR" id="PIRSR000027-2"/>
    </source>
</evidence>
<feature type="signal peptide" evidence="8">
    <location>
        <begin position="1"/>
        <end position="22"/>
    </location>
</feature>
<keyword evidence="10" id="KW-1185">Reference proteome</keyword>
<dbReference type="GO" id="GO:0020037">
    <property type="term" value="F:heme binding"/>
    <property type="evidence" value="ECO:0007669"/>
    <property type="project" value="InterPro"/>
</dbReference>
<organism evidence="9 10">
    <name type="scientific">Pseudothioclava arenosa</name>
    <dbReference type="NCBI Taxonomy" id="1795308"/>
    <lineage>
        <taxon>Bacteria</taxon>
        <taxon>Pseudomonadati</taxon>
        <taxon>Pseudomonadota</taxon>
        <taxon>Alphaproteobacteria</taxon>
        <taxon>Rhodobacterales</taxon>
        <taxon>Paracoccaceae</taxon>
        <taxon>Pseudothioclava</taxon>
    </lineage>
</organism>
<dbReference type="PIRSF" id="PIRSF000027">
    <property type="entry name" value="Cytc_c_prime"/>
    <property type="match status" value="1"/>
</dbReference>
<dbReference type="GO" id="GO:0005506">
    <property type="term" value="F:iron ion binding"/>
    <property type="evidence" value="ECO:0007669"/>
    <property type="project" value="InterPro"/>
</dbReference>
<evidence type="ECO:0000256" key="2">
    <source>
        <dbReference type="ARBA" id="ARBA00022617"/>
    </source>
</evidence>
<evidence type="ECO:0000256" key="6">
    <source>
        <dbReference type="PIRSR" id="PIRSR000027-1"/>
    </source>
</evidence>
<dbReference type="SUPFAM" id="SSF47175">
    <property type="entry name" value="Cytochromes"/>
    <property type="match status" value="1"/>
</dbReference>
<reference evidence="9 10" key="1">
    <citation type="submission" date="2017-09" db="EMBL/GenBank/DDBJ databases">
        <title>A multilocus sequence analysis scheme for characterization of bacteria in the genus Thioclava.</title>
        <authorList>
            <person name="Liu Y."/>
            <person name="Shao Z."/>
        </authorList>
    </citation>
    <scope>NUCLEOTIDE SEQUENCE [LARGE SCALE GENOMIC DNA]</scope>
    <source>
        <strain evidence="9 10">CAU 1312</strain>
    </source>
</reference>